<feature type="region of interest" description="Disordered" evidence="1">
    <location>
        <begin position="475"/>
        <end position="505"/>
    </location>
</feature>
<dbReference type="STRING" id="246410.J3KAL3"/>
<feature type="compositionally biased region" description="Basic and acidic residues" evidence="1">
    <location>
        <begin position="54"/>
        <end position="70"/>
    </location>
</feature>
<feature type="compositionally biased region" description="Basic and acidic residues" evidence="1">
    <location>
        <begin position="164"/>
        <end position="175"/>
    </location>
</feature>
<keyword evidence="3" id="KW-1185">Reference proteome</keyword>
<reference evidence="3" key="1">
    <citation type="journal article" date="2009" name="Genome Res.">
        <title>Comparative genomic analyses of the human fungal pathogens Coccidioides and their relatives.</title>
        <authorList>
            <person name="Sharpton T.J."/>
            <person name="Stajich J.E."/>
            <person name="Rounsley S.D."/>
            <person name="Gardner M.J."/>
            <person name="Wortman J.R."/>
            <person name="Jordar V.S."/>
            <person name="Maiti R."/>
            <person name="Kodira C.D."/>
            <person name="Neafsey D.E."/>
            <person name="Zeng Q."/>
            <person name="Hung C.-Y."/>
            <person name="McMahan C."/>
            <person name="Muszewska A."/>
            <person name="Grynberg M."/>
            <person name="Mandel M.A."/>
            <person name="Kellner E.M."/>
            <person name="Barker B.M."/>
            <person name="Galgiani J.N."/>
            <person name="Orbach M.J."/>
            <person name="Kirkland T.N."/>
            <person name="Cole G.T."/>
            <person name="Henn M.R."/>
            <person name="Birren B.W."/>
            <person name="Taylor J.W."/>
        </authorList>
    </citation>
    <scope>NUCLEOTIDE SEQUENCE [LARGE SCALE GENOMIC DNA]</scope>
    <source>
        <strain evidence="3">RS</strain>
    </source>
</reference>
<feature type="region of interest" description="Disordered" evidence="1">
    <location>
        <begin position="47"/>
        <end position="325"/>
    </location>
</feature>
<dbReference type="Pfam" id="PF10336">
    <property type="entry name" value="DUF2420"/>
    <property type="match status" value="1"/>
</dbReference>
<feature type="compositionally biased region" description="Acidic residues" evidence="1">
    <location>
        <begin position="615"/>
        <end position="633"/>
    </location>
</feature>
<dbReference type="OMA" id="RLCHNDG"/>
<dbReference type="InterPro" id="IPR018822">
    <property type="entry name" value="UPF0646"/>
</dbReference>
<feature type="compositionally biased region" description="Basic and acidic residues" evidence="1">
    <location>
        <begin position="541"/>
        <end position="555"/>
    </location>
</feature>
<organism evidence="2 3">
    <name type="scientific">Coccidioides immitis (strain RS)</name>
    <name type="common">Valley fever fungus</name>
    <dbReference type="NCBI Taxonomy" id="246410"/>
    <lineage>
        <taxon>Eukaryota</taxon>
        <taxon>Fungi</taxon>
        <taxon>Dikarya</taxon>
        <taxon>Ascomycota</taxon>
        <taxon>Pezizomycotina</taxon>
        <taxon>Eurotiomycetes</taxon>
        <taxon>Eurotiomycetidae</taxon>
        <taxon>Onygenales</taxon>
        <taxon>Onygenaceae</taxon>
        <taxon>Coccidioides</taxon>
    </lineage>
</organism>
<dbReference type="Proteomes" id="UP000001261">
    <property type="component" value="Unassembled WGS sequence"/>
</dbReference>
<dbReference type="VEuPathDB" id="FungiDB:CIMG_03094"/>
<evidence type="ECO:0000313" key="2">
    <source>
        <dbReference type="EMBL" id="EAS32070.3"/>
    </source>
</evidence>
<dbReference type="RefSeq" id="XP_001243653.1">
    <property type="nucleotide sequence ID" value="XM_001243652.2"/>
</dbReference>
<proteinExistence type="predicted"/>
<feature type="compositionally biased region" description="Basic and acidic residues" evidence="1">
    <location>
        <begin position="582"/>
        <end position="603"/>
    </location>
</feature>
<dbReference type="InParanoid" id="J3KAL3"/>
<feature type="region of interest" description="Disordered" evidence="1">
    <location>
        <begin position="528"/>
        <end position="667"/>
    </location>
</feature>
<dbReference type="EMBL" id="GG704916">
    <property type="protein sequence ID" value="EAS32070.3"/>
    <property type="molecule type" value="Genomic_DNA"/>
</dbReference>
<feature type="compositionally biased region" description="Polar residues" evidence="1">
    <location>
        <begin position="490"/>
        <end position="500"/>
    </location>
</feature>
<feature type="region of interest" description="Disordered" evidence="1">
    <location>
        <begin position="1"/>
        <end position="22"/>
    </location>
</feature>
<feature type="compositionally biased region" description="Acidic residues" evidence="1">
    <location>
        <begin position="556"/>
        <end position="577"/>
    </location>
</feature>
<feature type="region of interest" description="Disordered" evidence="1">
    <location>
        <begin position="810"/>
        <end position="851"/>
    </location>
</feature>
<feature type="compositionally biased region" description="Acidic residues" evidence="1">
    <location>
        <begin position="108"/>
        <end position="121"/>
    </location>
</feature>
<protein>
    <submittedName>
        <fullName evidence="2">Uncharacterized protein</fullName>
    </submittedName>
</protein>
<dbReference type="OrthoDB" id="5339076at2759"/>
<accession>J3KAL3</accession>
<evidence type="ECO:0000313" key="3">
    <source>
        <dbReference type="Proteomes" id="UP000001261"/>
    </source>
</evidence>
<sequence length="851" mass="93354">MEHSMFDDSMEVTSNHPEIPADDDIEIDLDIYQDRAENSDNDVVVEDASATASHHPDMSEDYDEHARDADMIDDNYSAAHLPDPDDPSNRGNRYGYDETKLPSNQDVYEGEMVDDYEEDIDAPIPGNFDEEEEEEGGGGGGGGEGPSTLTDAHPPDLNDSPPSKCDEGIEDHEAQEQFSPVISQVSSPPQPIHDDSAGQENEDVATGNREALSIDSLQNFGDGKASSKASPEIESSLSPPKEEGDGEAVPKGSDQISAQDTTGPPEIVNGNGKAEDSEATAAASAKVDTENIDEQDQTDEIRNKLPASHPAEDKEDGAETGDTADYIPLHRVTVLYQDSEMSLFPPNESDPSEMYLLEDEELAHAPLYQLFQAFRKVLGSNVSDEDELVASIDCLYIQLSEVATQSSEINLSQIVQLYLDLSRNDGVDNPEPLYICLSSRPILDAELAALQAAVDQGKGLSHLWEWDGVEGHDIDGPVGLPEVIEDGFGNSDNSTSQEDLGSSKEIPVLEESLCEEEDRIDHAAMSHVTEDQPATFEDQQNDGKSKETLESRPDEFPDEEEFSPDVLQDGDGEEQGEIWENGENHILGEVDSNPHNDDEKPPDEPEAQTLHLDEAESEEFEDGEIASQVDDDIPATGTPEDESHTTSLSKTPIPAEPTSSSAAAEDQKVLEVINTEPVQLSLETARDNIEQNDVVGPHATETGTLLVSEKQPEDVSPVRDHEVHDVSAYIRHLDRQITPDPSLNAFEIDVDLFKSPVAEQCELVYPKTTDVRDLGDEESLEVDFSHHESHEMAASGETQDDFEDWDVIEQAEENQVPRHDNSPKAVKRRRADDECNDLEAPVPDLKRHRSE</sequence>
<name>J3KAL3_COCIM</name>
<dbReference type="AlphaFoldDB" id="J3KAL3"/>
<dbReference type="GeneID" id="4564688"/>
<dbReference type="KEGG" id="cim:CIMG_03094"/>
<evidence type="ECO:0000256" key="1">
    <source>
        <dbReference type="SAM" id="MobiDB-lite"/>
    </source>
</evidence>
<feature type="compositionally biased region" description="Polar residues" evidence="1">
    <location>
        <begin position="227"/>
        <end position="238"/>
    </location>
</feature>
<reference evidence="3" key="2">
    <citation type="journal article" date="2010" name="Genome Res.">
        <title>Population genomic sequencing of Coccidioides fungi reveals recent hybridization and transposon control.</title>
        <authorList>
            <person name="Neafsey D.E."/>
            <person name="Barker B.M."/>
            <person name="Sharpton T.J."/>
            <person name="Stajich J.E."/>
            <person name="Park D.J."/>
            <person name="Whiston E."/>
            <person name="Hung C.-Y."/>
            <person name="McMahan C."/>
            <person name="White J."/>
            <person name="Sykes S."/>
            <person name="Heiman D."/>
            <person name="Young S."/>
            <person name="Zeng Q."/>
            <person name="Abouelleil A."/>
            <person name="Aftuck L."/>
            <person name="Bessette D."/>
            <person name="Brown A."/>
            <person name="FitzGerald M."/>
            <person name="Lui A."/>
            <person name="Macdonald J.P."/>
            <person name="Priest M."/>
            <person name="Orbach M.J."/>
            <person name="Galgiani J.N."/>
            <person name="Kirkland T.N."/>
            <person name="Cole G.T."/>
            <person name="Birren B.W."/>
            <person name="Henn M.R."/>
            <person name="Taylor J.W."/>
            <person name="Rounsley S.D."/>
        </authorList>
    </citation>
    <scope>GENOME REANNOTATION</scope>
    <source>
        <strain evidence="3">RS</strain>
    </source>
</reference>
<gene>
    <name evidence="2" type="ORF">CIMG_03094</name>
</gene>